<proteinExistence type="predicted"/>
<protein>
    <submittedName>
        <fullName evidence="1">Uncharacterized protein</fullName>
    </submittedName>
</protein>
<accession>A0A6J5T2G1</accession>
<dbReference type="EMBL" id="LR797503">
    <property type="protein sequence ID" value="CAB4221416.1"/>
    <property type="molecule type" value="Genomic_DNA"/>
</dbReference>
<gene>
    <name evidence="1" type="ORF">UFOVP1636_294</name>
</gene>
<reference evidence="1" key="1">
    <citation type="submission" date="2020-05" db="EMBL/GenBank/DDBJ databases">
        <authorList>
            <person name="Chiriac C."/>
            <person name="Salcher M."/>
            <person name="Ghai R."/>
            <person name="Kavagutti S V."/>
        </authorList>
    </citation>
    <scope>NUCLEOTIDE SEQUENCE</scope>
</reference>
<evidence type="ECO:0000313" key="1">
    <source>
        <dbReference type="EMBL" id="CAB4221416.1"/>
    </source>
</evidence>
<name>A0A6J5T2G1_9CAUD</name>
<sequence>MKFNTDVDIDFADRQKILDIIPHVGASISHTKAHNTGVYVTEIPCDPITNRAAIDYHQAEERGYIKLDFLNVGLYNQIRNEEHLIELMQKDPPWHRLYEPEFCAQLIHIGNHYDTLIRMPEAVNSIARLAMFLAIIRPAKRHLIGLPWADVAKTVWEKPEDNSYYFKKSHSVGYSHLVVVNMNLITD</sequence>
<organism evidence="1">
    <name type="scientific">uncultured Caudovirales phage</name>
    <dbReference type="NCBI Taxonomy" id="2100421"/>
    <lineage>
        <taxon>Viruses</taxon>
        <taxon>Duplodnaviria</taxon>
        <taxon>Heunggongvirae</taxon>
        <taxon>Uroviricota</taxon>
        <taxon>Caudoviricetes</taxon>
        <taxon>Peduoviridae</taxon>
        <taxon>Maltschvirus</taxon>
        <taxon>Maltschvirus maltsch</taxon>
    </lineage>
</organism>